<organism evidence="5">
    <name type="scientific">Micromonas pusilla (strain CCMP1545)</name>
    <name type="common">Picoplanktonic green alga</name>
    <dbReference type="NCBI Taxonomy" id="564608"/>
    <lineage>
        <taxon>Eukaryota</taxon>
        <taxon>Viridiplantae</taxon>
        <taxon>Chlorophyta</taxon>
        <taxon>Mamiellophyceae</taxon>
        <taxon>Mamiellales</taxon>
        <taxon>Mamiellaceae</taxon>
        <taxon>Micromonas</taxon>
    </lineage>
</organism>
<keyword evidence="1" id="KW-0378">Hydrolase</keyword>
<evidence type="ECO:0000256" key="3">
    <source>
        <dbReference type="SAM" id="Phobius"/>
    </source>
</evidence>
<evidence type="ECO:0000256" key="2">
    <source>
        <dbReference type="SAM" id="MobiDB-lite"/>
    </source>
</evidence>
<dbReference type="PANTHER" id="PTHR11247:SF40">
    <property type="entry name" value="LIPID PHOSPHATE PHOSPHATASE EPSILON 1, CHLOROPLASTIC"/>
    <property type="match status" value="1"/>
</dbReference>
<dbReference type="KEGG" id="mpp:MICPUCDRAFT_50479"/>
<name>C1MI88_MICPC</name>
<dbReference type="InterPro" id="IPR036938">
    <property type="entry name" value="PAP2/HPO_sf"/>
</dbReference>
<reference evidence="4 5" key="1">
    <citation type="journal article" date="2009" name="Science">
        <title>Green evolution and dynamic adaptations revealed by genomes of the marine picoeukaryotes Micromonas.</title>
        <authorList>
            <person name="Worden A.Z."/>
            <person name="Lee J.H."/>
            <person name="Mock T."/>
            <person name="Rouze P."/>
            <person name="Simmons M.P."/>
            <person name="Aerts A.L."/>
            <person name="Allen A.E."/>
            <person name="Cuvelier M.L."/>
            <person name="Derelle E."/>
            <person name="Everett M.V."/>
            <person name="Foulon E."/>
            <person name="Grimwood J."/>
            <person name="Gundlach H."/>
            <person name="Henrissat B."/>
            <person name="Napoli C."/>
            <person name="McDonald S.M."/>
            <person name="Parker M.S."/>
            <person name="Rombauts S."/>
            <person name="Salamov A."/>
            <person name="Von Dassow P."/>
            <person name="Badger J.H."/>
            <person name="Coutinho P.M."/>
            <person name="Demir E."/>
            <person name="Dubchak I."/>
            <person name="Gentemann C."/>
            <person name="Eikrem W."/>
            <person name="Gready J.E."/>
            <person name="John U."/>
            <person name="Lanier W."/>
            <person name="Lindquist E.A."/>
            <person name="Lucas S."/>
            <person name="Mayer K.F."/>
            <person name="Moreau H."/>
            <person name="Not F."/>
            <person name="Otillar R."/>
            <person name="Panaud O."/>
            <person name="Pangilinan J."/>
            <person name="Paulsen I."/>
            <person name="Piegu B."/>
            <person name="Poliakov A."/>
            <person name="Robbens S."/>
            <person name="Schmutz J."/>
            <person name="Toulza E."/>
            <person name="Wyss T."/>
            <person name="Zelensky A."/>
            <person name="Zhou K."/>
            <person name="Armbrust E.V."/>
            <person name="Bhattacharya D."/>
            <person name="Goodenough U.W."/>
            <person name="Van de Peer Y."/>
            <person name="Grigoriev I.V."/>
        </authorList>
    </citation>
    <scope>NUCLEOTIDE SEQUENCE [LARGE SCALE GENOMIC DNA]</scope>
    <source>
        <strain evidence="4 5">CCMP1545</strain>
    </source>
</reference>
<dbReference type="Proteomes" id="UP000001876">
    <property type="component" value="Unassembled WGS sequence"/>
</dbReference>
<keyword evidence="5" id="KW-1185">Reference proteome</keyword>
<protein>
    <submittedName>
        <fullName evidence="4">Predicted protein</fullName>
    </submittedName>
</protein>
<dbReference type="GO" id="GO:0047874">
    <property type="term" value="F:dolichyldiphosphatase activity"/>
    <property type="evidence" value="ECO:0007669"/>
    <property type="project" value="TreeGrafter"/>
</dbReference>
<dbReference type="EMBL" id="GG663735">
    <property type="protein sequence ID" value="EEH60336.1"/>
    <property type="molecule type" value="Genomic_DNA"/>
</dbReference>
<keyword evidence="3" id="KW-1133">Transmembrane helix</keyword>
<sequence>MSSSSSSSSSATTRGAPRARAAAAAPSAGDPPASICEVSAGGGDVQSDGAKARGGGVLAALNESTKFVVSALALVALLRYPNVSTCWCILGSVVNSINGKLLKKLLNHERPTGAVKADPGMPSSHATSLSYLSVYAAAAMLTHGDKMSPVLPAWAVAPTACGVVGCGVFLTWLRVHLGFHTTPQVVVGYALGASTAVGWLCAMERVVGPALRASPKLVGGLRVALAVAVGVFALSAIRWVDEARAYLTREKSLGDKADSSRF</sequence>
<dbReference type="GO" id="GO:0008610">
    <property type="term" value="P:lipid biosynthetic process"/>
    <property type="evidence" value="ECO:0007669"/>
    <property type="project" value="TreeGrafter"/>
</dbReference>
<dbReference type="eggNOG" id="KOG3146">
    <property type="taxonomic scope" value="Eukaryota"/>
</dbReference>
<dbReference type="Gene3D" id="1.20.144.10">
    <property type="entry name" value="Phosphatidic acid phosphatase type 2/haloperoxidase"/>
    <property type="match status" value="1"/>
</dbReference>
<dbReference type="OMA" id="VEATLNW"/>
<feature type="transmembrane region" description="Helical" evidence="3">
    <location>
        <begin position="150"/>
        <end position="173"/>
    </location>
</feature>
<evidence type="ECO:0000313" key="5">
    <source>
        <dbReference type="Proteomes" id="UP000001876"/>
    </source>
</evidence>
<proteinExistence type="predicted"/>
<feature type="compositionally biased region" description="Low complexity" evidence="2">
    <location>
        <begin position="1"/>
        <end position="34"/>
    </location>
</feature>
<dbReference type="PANTHER" id="PTHR11247">
    <property type="entry name" value="PALMITOYL-PROTEIN THIOESTERASE/DOLICHYLDIPHOSPHATASE 1"/>
    <property type="match status" value="1"/>
</dbReference>
<keyword evidence="3" id="KW-0472">Membrane</keyword>
<dbReference type="RefSeq" id="XP_003055084.1">
    <property type="nucleotide sequence ID" value="XM_003055038.1"/>
</dbReference>
<dbReference type="AlphaFoldDB" id="C1MI88"/>
<dbReference type="GO" id="GO:0005789">
    <property type="term" value="C:endoplasmic reticulum membrane"/>
    <property type="evidence" value="ECO:0007669"/>
    <property type="project" value="TreeGrafter"/>
</dbReference>
<dbReference type="OrthoDB" id="302705at2759"/>
<dbReference type="STRING" id="564608.C1MI88"/>
<dbReference type="GeneID" id="9681023"/>
<dbReference type="GO" id="GO:0006487">
    <property type="term" value="P:protein N-linked glycosylation"/>
    <property type="evidence" value="ECO:0007669"/>
    <property type="project" value="TreeGrafter"/>
</dbReference>
<evidence type="ECO:0000256" key="1">
    <source>
        <dbReference type="ARBA" id="ARBA00022801"/>
    </source>
</evidence>
<dbReference type="SUPFAM" id="SSF48317">
    <property type="entry name" value="Acid phosphatase/Vanadium-dependent haloperoxidase"/>
    <property type="match status" value="1"/>
</dbReference>
<feature type="transmembrane region" description="Helical" evidence="3">
    <location>
        <begin position="185"/>
        <end position="207"/>
    </location>
</feature>
<evidence type="ECO:0000313" key="4">
    <source>
        <dbReference type="EMBL" id="EEH60336.1"/>
    </source>
</evidence>
<keyword evidence="3" id="KW-0812">Transmembrane</keyword>
<accession>C1MI88</accession>
<feature type="transmembrane region" description="Helical" evidence="3">
    <location>
        <begin position="219"/>
        <end position="240"/>
    </location>
</feature>
<feature type="region of interest" description="Disordered" evidence="2">
    <location>
        <begin position="1"/>
        <end position="40"/>
    </location>
</feature>
<gene>
    <name evidence="4" type="ORF">MICPUCDRAFT_50479</name>
</gene>